<name>A0A1G9X1M9_9GAMM</name>
<dbReference type="Pfam" id="PF13188">
    <property type="entry name" value="PAS_8"/>
    <property type="match status" value="1"/>
</dbReference>
<dbReference type="InterPro" id="IPR003594">
    <property type="entry name" value="HATPase_dom"/>
</dbReference>
<dbReference type="GO" id="GO:0030295">
    <property type="term" value="F:protein kinase activator activity"/>
    <property type="evidence" value="ECO:0007669"/>
    <property type="project" value="TreeGrafter"/>
</dbReference>
<dbReference type="Pfam" id="PF02518">
    <property type="entry name" value="HATPase_c"/>
    <property type="match status" value="1"/>
</dbReference>
<dbReference type="SUPFAM" id="SSF55785">
    <property type="entry name" value="PYP-like sensor domain (PAS domain)"/>
    <property type="match status" value="1"/>
</dbReference>
<reference evidence="9" key="1">
    <citation type="submission" date="2016-10" db="EMBL/GenBank/DDBJ databases">
        <authorList>
            <person name="Varghese N."/>
            <person name="Submissions S."/>
        </authorList>
    </citation>
    <scope>NUCLEOTIDE SEQUENCE [LARGE SCALE GENOMIC DNA]</scope>
    <source>
        <strain evidence="9">CGMCC 1.6494</strain>
    </source>
</reference>
<dbReference type="InterPro" id="IPR036890">
    <property type="entry name" value="HATPase_C_sf"/>
</dbReference>
<evidence type="ECO:0000256" key="1">
    <source>
        <dbReference type="ARBA" id="ARBA00000085"/>
    </source>
</evidence>
<dbReference type="EMBL" id="FNII01000001">
    <property type="protein sequence ID" value="SDM90451.1"/>
    <property type="molecule type" value="Genomic_DNA"/>
</dbReference>
<dbReference type="GO" id="GO:0000156">
    <property type="term" value="F:phosphorelay response regulator activity"/>
    <property type="evidence" value="ECO:0007669"/>
    <property type="project" value="TreeGrafter"/>
</dbReference>
<dbReference type="InterPro" id="IPR004358">
    <property type="entry name" value="Sig_transdc_His_kin-like_C"/>
</dbReference>
<dbReference type="GO" id="GO:0007234">
    <property type="term" value="P:osmosensory signaling via phosphorelay pathway"/>
    <property type="evidence" value="ECO:0007669"/>
    <property type="project" value="TreeGrafter"/>
</dbReference>
<evidence type="ECO:0000313" key="8">
    <source>
        <dbReference type="EMBL" id="SDM90451.1"/>
    </source>
</evidence>
<keyword evidence="3" id="KW-0808">Transferase</keyword>
<evidence type="ECO:0000313" key="9">
    <source>
        <dbReference type="Proteomes" id="UP000199677"/>
    </source>
</evidence>
<evidence type="ECO:0000256" key="4">
    <source>
        <dbReference type="ARBA" id="ARBA00022777"/>
    </source>
</evidence>
<dbReference type="InterPro" id="IPR005467">
    <property type="entry name" value="His_kinase_dom"/>
</dbReference>
<dbReference type="CDD" id="cd00130">
    <property type="entry name" value="PAS"/>
    <property type="match status" value="1"/>
</dbReference>
<dbReference type="Gene3D" id="3.30.450.20">
    <property type="entry name" value="PAS domain"/>
    <property type="match status" value="1"/>
</dbReference>
<keyword evidence="9" id="KW-1185">Reference proteome</keyword>
<keyword evidence="6" id="KW-0812">Transmembrane</keyword>
<evidence type="ECO:0000256" key="2">
    <source>
        <dbReference type="ARBA" id="ARBA00012438"/>
    </source>
</evidence>
<dbReference type="PRINTS" id="PR00344">
    <property type="entry name" value="BCTRLSENSOR"/>
</dbReference>
<dbReference type="SMART" id="SM00387">
    <property type="entry name" value="HATPase_c"/>
    <property type="match status" value="1"/>
</dbReference>
<dbReference type="RefSeq" id="WP_170832955.1">
    <property type="nucleotide sequence ID" value="NZ_FNII01000001.1"/>
</dbReference>
<dbReference type="PANTHER" id="PTHR42878">
    <property type="entry name" value="TWO-COMPONENT HISTIDINE KINASE"/>
    <property type="match status" value="1"/>
</dbReference>
<dbReference type="SMART" id="SM00091">
    <property type="entry name" value="PAS"/>
    <property type="match status" value="1"/>
</dbReference>
<sequence>MMRRTRRLCLAICAIALSWLPVTGWAMLDFRTFFEEHSTPMWMLSVDNGEILEANRAAEDFYGFEQLEGMHIDQINMLTPEQLEEELKRVAQAERNHLYFRHRLANGEVKVMGVYTDRYNVDGREVMISSLYDTSEFESSAERHYIERVEEQVDLQTQQLQASRQRTLWLAMGATLLQLGVIAILLVILQRLRRSQRENRRLIDELSFRNQELERLSHVMAHHFQEPSRRLVSFAQQLSQQLSQKPPQQSSQQPSQHNSRLLTEADNEEVLMAVGFIERQAKQLKELVSEIQRYLSLDITPKPETLEPERVIEAVCHRDPELAEISRAGAVEIPQRLPPVNADARQLKMIFRALLHNAWLYRDPERPLRIRITAHTLGERVEFRVEDNGSGIAPEYREQVLEIFSRLVPHSEQYPGTGMGLALVVKALRNVEGHIAIEEGISSGTAIIFDLPRAR</sequence>
<dbReference type="AlphaFoldDB" id="A0A1G9X1M9"/>
<feature type="domain" description="Histidine kinase" evidence="7">
    <location>
        <begin position="219"/>
        <end position="455"/>
    </location>
</feature>
<evidence type="ECO:0000256" key="6">
    <source>
        <dbReference type="SAM" id="Phobius"/>
    </source>
</evidence>
<dbReference type="PROSITE" id="PS50109">
    <property type="entry name" value="HIS_KIN"/>
    <property type="match status" value="1"/>
</dbReference>
<feature type="transmembrane region" description="Helical" evidence="6">
    <location>
        <begin position="168"/>
        <end position="189"/>
    </location>
</feature>
<dbReference type="GO" id="GO:0004673">
    <property type="term" value="F:protein histidine kinase activity"/>
    <property type="evidence" value="ECO:0007669"/>
    <property type="project" value="UniProtKB-EC"/>
</dbReference>
<comment type="catalytic activity">
    <reaction evidence="1">
        <text>ATP + protein L-histidine = ADP + protein N-phospho-L-histidine.</text>
        <dbReference type="EC" id="2.7.13.3"/>
    </reaction>
</comment>
<dbReference type="SUPFAM" id="SSF55874">
    <property type="entry name" value="ATPase domain of HSP90 chaperone/DNA topoisomerase II/histidine kinase"/>
    <property type="match status" value="1"/>
</dbReference>
<protein>
    <recommendedName>
        <fullName evidence="2">histidine kinase</fullName>
        <ecNumber evidence="2">2.7.13.3</ecNumber>
    </recommendedName>
</protein>
<dbReference type="NCBIfam" id="TIGR00229">
    <property type="entry name" value="sensory_box"/>
    <property type="match status" value="1"/>
</dbReference>
<gene>
    <name evidence="8" type="ORF">SAMN04487951_10188</name>
</gene>
<dbReference type="InterPro" id="IPR050351">
    <property type="entry name" value="BphY/WalK/GraS-like"/>
</dbReference>
<dbReference type="Proteomes" id="UP000199677">
    <property type="component" value="Unassembled WGS sequence"/>
</dbReference>
<evidence type="ECO:0000256" key="3">
    <source>
        <dbReference type="ARBA" id="ARBA00022679"/>
    </source>
</evidence>
<dbReference type="InterPro" id="IPR035965">
    <property type="entry name" value="PAS-like_dom_sf"/>
</dbReference>
<evidence type="ECO:0000259" key="7">
    <source>
        <dbReference type="PROSITE" id="PS50109"/>
    </source>
</evidence>
<dbReference type="EC" id="2.7.13.3" evidence="2"/>
<proteinExistence type="predicted"/>
<dbReference type="InterPro" id="IPR000014">
    <property type="entry name" value="PAS"/>
</dbReference>
<keyword evidence="6" id="KW-1133">Transmembrane helix</keyword>
<evidence type="ECO:0000256" key="5">
    <source>
        <dbReference type="ARBA" id="ARBA00023136"/>
    </source>
</evidence>
<dbReference type="Gene3D" id="3.30.565.10">
    <property type="entry name" value="Histidine kinase-like ATPase, C-terminal domain"/>
    <property type="match status" value="1"/>
</dbReference>
<accession>A0A1G9X1M9</accession>
<keyword evidence="4" id="KW-0418">Kinase</keyword>
<keyword evidence="5 6" id="KW-0472">Membrane</keyword>
<organism evidence="8 9">
    <name type="scientific">Vreelandella arcis</name>
    <dbReference type="NCBI Taxonomy" id="416873"/>
    <lineage>
        <taxon>Bacteria</taxon>
        <taxon>Pseudomonadati</taxon>
        <taxon>Pseudomonadota</taxon>
        <taxon>Gammaproteobacteria</taxon>
        <taxon>Oceanospirillales</taxon>
        <taxon>Halomonadaceae</taxon>
        <taxon>Vreelandella</taxon>
    </lineage>
</organism>
<dbReference type="GO" id="GO:0016020">
    <property type="term" value="C:membrane"/>
    <property type="evidence" value="ECO:0007669"/>
    <property type="project" value="UniProtKB-SubCell"/>
</dbReference>
<dbReference type="PANTHER" id="PTHR42878:SF15">
    <property type="entry name" value="BACTERIOPHYTOCHROME"/>
    <property type="match status" value="1"/>
</dbReference>
<dbReference type="STRING" id="416873.SAMN04487951_10188"/>